<evidence type="ECO:0000313" key="1">
    <source>
        <dbReference type="EMBL" id="KAJ1945496.1"/>
    </source>
</evidence>
<accession>A0ACC1JBJ6</accession>
<dbReference type="Proteomes" id="UP001150603">
    <property type="component" value="Unassembled WGS sequence"/>
</dbReference>
<comment type="caution">
    <text evidence="1">The sequence shown here is derived from an EMBL/GenBank/DDBJ whole genome shotgun (WGS) entry which is preliminary data.</text>
</comment>
<name>A0ACC1JBJ6_9FUNG</name>
<dbReference type="EMBL" id="JANBPW010001227">
    <property type="protein sequence ID" value="KAJ1945496.1"/>
    <property type="molecule type" value="Genomic_DNA"/>
</dbReference>
<gene>
    <name evidence="1" type="ORF">FBU59_002288</name>
</gene>
<sequence length="609" mass="68665">MHSVRLPDELVLRVILTYDRNSRTAIAHTMRSQTKELQPLTAISQQWRRLALPHFYKRAFVSIDDSTTTQQPYTESNLRLLLDTAHDDLAKELVVQITYPLIPLADVQRIMAEQGFDQTAWLSVHRLVFSNEPRDFSWTDEYFGPEELVGFNNFLALGLPSLREINYTDLYCQFMYNSFPVSSLINEHIGGPTPLRSLQTMSDIPPALRHYQGRPIAIQKLQLHGVNFPGALKVPKLLASSLVDLKLAYVDANTLWDMFASDPGSDELVFSRLRKLEFVFHWQSTMRGAHPVYFADGLNDDGQDDSDSADDSDSYIESNGQRDDGSRALAPQSYMRSAVLGRPQFPVLQSLKVRRFPGNLQHFLTLFPREQLRELVLAGLKRELPTRWDLAHFRSLQQLSLCYVDTIEPGNEPAIESSLRRLFAAIPTPLRELSLSMLVQTPHLNIPLVAPLQASLTSLELLVDLHVEVVVRVLAQLPGLRSLTTQGIIVDPLVSIAQLVAKFKGTVGADFVSTNDSLRVLEVPFIVVSTANEDNPRRQVQEQVERYRDLLFSLVPRLPNVGLMMVTSDCVKAVRKSISTTLAAKVVPEPVASQFRQLKVLPWGRADLE</sequence>
<evidence type="ECO:0000313" key="2">
    <source>
        <dbReference type="Proteomes" id="UP001150603"/>
    </source>
</evidence>
<keyword evidence="2" id="KW-1185">Reference proteome</keyword>
<organism evidence="1 2">
    <name type="scientific">Linderina macrospora</name>
    <dbReference type="NCBI Taxonomy" id="4868"/>
    <lineage>
        <taxon>Eukaryota</taxon>
        <taxon>Fungi</taxon>
        <taxon>Fungi incertae sedis</taxon>
        <taxon>Zoopagomycota</taxon>
        <taxon>Kickxellomycotina</taxon>
        <taxon>Kickxellomycetes</taxon>
        <taxon>Kickxellales</taxon>
        <taxon>Kickxellaceae</taxon>
        <taxon>Linderina</taxon>
    </lineage>
</organism>
<proteinExistence type="predicted"/>
<protein>
    <submittedName>
        <fullName evidence="1">Uncharacterized protein</fullName>
    </submittedName>
</protein>
<reference evidence="1" key="1">
    <citation type="submission" date="2022-07" db="EMBL/GenBank/DDBJ databases">
        <title>Phylogenomic reconstructions and comparative analyses of Kickxellomycotina fungi.</title>
        <authorList>
            <person name="Reynolds N.K."/>
            <person name="Stajich J.E."/>
            <person name="Barry K."/>
            <person name="Grigoriev I.V."/>
            <person name="Crous P."/>
            <person name="Smith M.E."/>
        </authorList>
    </citation>
    <scope>NUCLEOTIDE SEQUENCE</scope>
    <source>
        <strain evidence="1">NRRL 5244</strain>
    </source>
</reference>